<name>A0A1L9PSI1_ASPVE</name>
<evidence type="ECO:0008006" key="6">
    <source>
        <dbReference type="Google" id="ProtNLM"/>
    </source>
</evidence>
<dbReference type="InterPro" id="IPR050936">
    <property type="entry name" value="AP-1-like"/>
</dbReference>
<dbReference type="PANTHER" id="PTHR40621:SF6">
    <property type="entry name" value="AP-1-LIKE TRANSCRIPTION FACTOR YAP1-RELATED"/>
    <property type="match status" value="1"/>
</dbReference>
<feature type="compositionally biased region" description="Polar residues" evidence="3">
    <location>
        <begin position="20"/>
        <end position="43"/>
    </location>
</feature>
<evidence type="ECO:0000313" key="5">
    <source>
        <dbReference type="Proteomes" id="UP000184073"/>
    </source>
</evidence>
<dbReference type="Proteomes" id="UP000184073">
    <property type="component" value="Unassembled WGS sequence"/>
</dbReference>
<dbReference type="STRING" id="1036611.A0A1L9PSI1"/>
<evidence type="ECO:0000256" key="3">
    <source>
        <dbReference type="SAM" id="MobiDB-lite"/>
    </source>
</evidence>
<comment type="subcellular location">
    <subcellularLocation>
        <location evidence="1">Nucleus</location>
    </subcellularLocation>
</comment>
<organism evidence="4 5">
    <name type="scientific">Aspergillus versicolor CBS 583.65</name>
    <dbReference type="NCBI Taxonomy" id="1036611"/>
    <lineage>
        <taxon>Eukaryota</taxon>
        <taxon>Fungi</taxon>
        <taxon>Dikarya</taxon>
        <taxon>Ascomycota</taxon>
        <taxon>Pezizomycotina</taxon>
        <taxon>Eurotiomycetes</taxon>
        <taxon>Eurotiomycetidae</taxon>
        <taxon>Eurotiales</taxon>
        <taxon>Aspergillaceae</taxon>
        <taxon>Aspergillus</taxon>
        <taxon>Aspergillus subgen. Nidulantes</taxon>
    </lineage>
</organism>
<dbReference type="GeneID" id="63730462"/>
<proteinExistence type="predicted"/>
<dbReference type="GO" id="GO:0000976">
    <property type="term" value="F:transcription cis-regulatory region binding"/>
    <property type="evidence" value="ECO:0007669"/>
    <property type="project" value="InterPro"/>
</dbReference>
<dbReference type="CDD" id="cd14688">
    <property type="entry name" value="bZIP_YAP"/>
    <property type="match status" value="1"/>
</dbReference>
<dbReference type="InterPro" id="IPR046347">
    <property type="entry name" value="bZIP_sf"/>
</dbReference>
<dbReference type="PANTHER" id="PTHR40621">
    <property type="entry name" value="TRANSCRIPTION FACTOR KAPC-RELATED"/>
    <property type="match status" value="1"/>
</dbReference>
<reference evidence="5" key="1">
    <citation type="journal article" date="2017" name="Genome Biol.">
        <title>Comparative genomics reveals high biological diversity and specific adaptations in the industrially and medically important fungal genus Aspergillus.</title>
        <authorList>
            <person name="de Vries R.P."/>
            <person name="Riley R."/>
            <person name="Wiebenga A."/>
            <person name="Aguilar-Osorio G."/>
            <person name="Amillis S."/>
            <person name="Uchima C.A."/>
            <person name="Anderluh G."/>
            <person name="Asadollahi M."/>
            <person name="Askin M."/>
            <person name="Barry K."/>
            <person name="Battaglia E."/>
            <person name="Bayram O."/>
            <person name="Benocci T."/>
            <person name="Braus-Stromeyer S.A."/>
            <person name="Caldana C."/>
            <person name="Canovas D."/>
            <person name="Cerqueira G.C."/>
            <person name="Chen F."/>
            <person name="Chen W."/>
            <person name="Choi C."/>
            <person name="Clum A."/>
            <person name="Dos Santos R.A."/>
            <person name="Damasio A.R."/>
            <person name="Diallinas G."/>
            <person name="Emri T."/>
            <person name="Fekete E."/>
            <person name="Flipphi M."/>
            <person name="Freyberg S."/>
            <person name="Gallo A."/>
            <person name="Gournas C."/>
            <person name="Habgood R."/>
            <person name="Hainaut M."/>
            <person name="Harispe M.L."/>
            <person name="Henrissat B."/>
            <person name="Hilden K.S."/>
            <person name="Hope R."/>
            <person name="Hossain A."/>
            <person name="Karabika E."/>
            <person name="Karaffa L."/>
            <person name="Karanyi Z."/>
            <person name="Krasevec N."/>
            <person name="Kuo A."/>
            <person name="Kusch H."/>
            <person name="LaButti K."/>
            <person name="Lagendijk E.L."/>
            <person name="Lapidus A."/>
            <person name="Levasseur A."/>
            <person name="Lindquist E."/>
            <person name="Lipzen A."/>
            <person name="Logrieco A.F."/>
            <person name="MacCabe A."/>
            <person name="Maekelae M.R."/>
            <person name="Malavazi I."/>
            <person name="Melin P."/>
            <person name="Meyer V."/>
            <person name="Mielnichuk N."/>
            <person name="Miskei M."/>
            <person name="Molnar A.P."/>
            <person name="Mule G."/>
            <person name="Ngan C.Y."/>
            <person name="Orejas M."/>
            <person name="Orosz E."/>
            <person name="Ouedraogo J.P."/>
            <person name="Overkamp K.M."/>
            <person name="Park H.-S."/>
            <person name="Perrone G."/>
            <person name="Piumi F."/>
            <person name="Punt P.J."/>
            <person name="Ram A.F."/>
            <person name="Ramon A."/>
            <person name="Rauscher S."/>
            <person name="Record E."/>
            <person name="Riano-Pachon D.M."/>
            <person name="Robert V."/>
            <person name="Roehrig J."/>
            <person name="Ruller R."/>
            <person name="Salamov A."/>
            <person name="Salih N.S."/>
            <person name="Samson R.A."/>
            <person name="Sandor E."/>
            <person name="Sanguinetti M."/>
            <person name="Schuetze T."/>
            <person name="Sepcic K."/>
            <person name="Shelest E."/>
            <person name="Sherlock G."/>
            <person name="Sophianopoulou V."/>
            <person name="Squina F.M."/>
            <person name="Sun H."/>
            <person name="Susca A."/>
            <person name="Todd R.B."/>
            <person name="Tsang A."/>
            <person name="Unkles S.E."/>
            <person name="van de Wiele N."/>
            <person name="van Rossen-Uffink D."/>
            <person name="Oliveira J.V."/>
            <person name="Vesth T.C."/>
            <person name="Visser J."/>
            <person name="Yu J.-H."/>
            <person name="Zhou M."/>
            <person name="Andersen M.R."/>
            <person name="Archer D.B."/>
            <person name="Baker S.E."/>
            <person name="Benoit I."/>
            <person name="Brakhage A.A."/>
            <person name="Braus G.H."/>
            <person name="Fischer R."/>
            <person name="Frisvad J.C."/>
            <person name="Goldman G.H."/>
            <person name="Houbraken J."/>
            <person name="Oakley B."/>
            <person name="Pocsi I."/>
            <person name="Scazzocchio C."/>
            <person name="Seiboth B."/>
            <person name="vanKuyk P.A."/>
            <person name="Wortman J."/>
            <person name="Dyer P.S."/>
            <person name="Grigoriev I.V."/>
        </authorList>
    </citation>
    <scope>NUCLEOTIDE SEQUENCE [LARGE SCALE GENOMIC DNA]</scope>
    <source>
        <strain evidence="5">CBS 583.65</strain>
    </source>
</reference>
<gene>
    <name evidence="4" type="ORF">ASPVEDRAFT_54584</name>
</gene>
<dbReference type="GO" id="GO:0001228">
    <property type="term" value="F:DNA-binding transcription activator activity, RNA polymerase II-specific"/>
    <property type="evidence" value="ECO:0007669"/>
    <property type="project" value="TreeGrafter"/>
</dbReference>
<dbReference type="GO" id="GO:0090575">
    <property type="term" value="C:RNA polymerase II transcription regulator complex"/>
    <property type="evidence" value="ECO:0007669"/>
    <property type="project" value="TreeGrafter"/>
</dbReference>
<feature type="compositionally biased region" description="Basic and acidic residues" evidence="3">
    <location>
        <begin position="61"/>
        <end position="87"/>
    </location>
</feature>
<evidence type="ECO:0000256" key="2">
    <source>
        <dbReference type="ARBA" id="ARBA00023242"/>
    </source>
</evidence>
<accession>A0A1L9PSI1</accession>
<dbReference type="AlphaFoldDB" id="A0A1L9PSI1"/>
<dbReference type="RefSeq" id="XP_040670174.1">
    <property type="nucleotide sequence ID" value="XM_040814951.1"/>
</dbReference>
<dbReference type="VEuPathDB" id="FungiDB:ASPVEDRAFT_54584"/>
<dbReference type="EMBL" id="KV878131">
    <property type="protein sequence ID" value="OJJ04412.1"/>
    <property type="molecule type" value="Genomic_DNA"/>
</dbReference>
<evidence type="ECO:0000313" key="4">
    <source>
        <dbReference type="EMBL" id="OJJ04412.1"/>
    </source>
</evidence>
<dbReference type="Gene3D" id="1.20.5.170">
    <property type="match status" value="1"/>
</dbReference>
<dbReference type="OrthoDB" id="2590011at2759"/>
<keyword evidence="5" id="KW-1185">Reference proteome</keyword>
<keyword evidence="2" id="KW-0539">Nucleus</keyword>
<sequence>MTSVSSGPIPLDLEAMDAMNRQSLGHSASPAQESPNMRGSISTDFFKFFSGGGGGNQNKKTTRDGQPAKRRGPKPDSKPALTRRQELNRQAQRTHRERKEQYIRALESEVARLREAYTQEISAANLAVHQHREMINSVSEENNMLKEILATHNISFEAELERRKAERPMPGFQSSPVAPGSVGSQTGMASMTTHTYSTPPTTVSSGMSPKANGVEKIDFSSAPDAGSNSQAVAAIPCDALAAIDRRPAGGGGGVFEDNPQLQVDFILALESPCREHTDYLCRRSITEAEDEDMPFSGHALMATCPPPSYIANTTNEQVYPHKTYDLPHANLSTLLNLSRQLVTEGQVTPIMALQALKSHDMYTRLTRDDVKLIMDTLENKVRCYGFGAVVEDFELMDCFSNVLGSKFEGAFSQPIDEMYS</sequence>
<protein>
    <recommendedName>
        <fullName evidence="6">BZIP domain-containing protein</fullName>
    </recommendedName>
</protein>
<evidence type="ECO:0000256" key="1">
    <source>
        <dbReference type="ARBA" id="ARBA00004123"/>
    </source>
</evidence>
<dbReference type="SUPFAM" id="SSF57959">
    <property type="entry name" value="Leucine zipper domain"/>
    <property type="match status" value="1"/>
</dbReference>
<feature type="region of interest" description="Disordered" evidence="3">
    <location>
        <begin position="1"/>
        <end position="99"/>
    </location>
</feature>